<dbReference type="PROSITE" id="PS00858">
    <property type="entry name" value="PREPHENATE_DEHYDR_2"/>
    <property type="match status" value="1"/>
</dbReference>
<evidence type="ECO:0000256" key="3">
    <source>
        <dbReference type="ARBA" id="ARBA00022605"/>
    </source>
</evidence>
<dbReference type="KEGG" id="mig:Metig_0049"/>
<dbReference type="FunFam" id="3.40.190.10:FF:000034">
    <property type="entry name" value="Chorismate mutase/prephenate dehydratase"/>
    <property type="match status" value="1"/>
</dbReference>
<dbReference type="GO" id="GO:0009094">
    <property type="term" value="P:L-phenylalanine biosynthetic process"/>
    <property type="evidence" value="ECO:0007669"/>
    <property type="project" value="UniProtKB-KW"/>
</dbReference>
<dbReference type="RefSeq" id="WP_013798219.1">
    <property type="nucleotide sequence ID" value="NC_015562.1"/>
</dbReference>
<dbReference type="PANTHER" id="PTHR21022">
    <property type="entry name" value="PREPHENATE DEHYDRATASE P PROTEIN"/>
    <property type="match status" value="1"/>
</dbReference>
<dbReference type="PANTHER" id="PTHR21022:SF19">
    <property type="entry name" value="PREPHENATE DEHYDRATASE-RELATED"/>
    <property type="match status" value="1"/>
</dbReference>
<dbReference type="EC" id="4.2.1.51" evidence="2"/>
<dbReference type="Proteomes" id="UP000009227">
    <property type="component" value="Chromosome"/>
</dbReference>
<keyword evidence="3" id="KW-0028">Amino-acid biosynthesis</keyword>
<keyword evidence="4" id="KW-0057">Aromatic amino acid biosynthesis</keyword>
<feature type="domain" description="ACT" evidence="9">
    <location>
        <begin position="190"/>
        <end position="264"/>
    </location>
</feature>
<gene>
    <name evidence="10" type="ordered locus">Metig_0049</name>
</gene>
<dbReference type="GO" id="GO:0005737">
    <property type="term" value="C:cytoplasm"/>
    <property type="evidence" value="ECO:0007669"/>
    <property type="project" value="TreeGrafter"/>
</dbReference>
<evidence type="ECO:0000256" key="1">
    <source>
        <dbReference type="ARBA" id="ARBA00004741"/>
    </source>
</evidence>
<dbReference type="InterPro" id="IPR002912">
    <property type="entry name" value="ACT_dom"/>
</dbReference>
<comment type="catalytic activity">
    <reaction evidence="7">
        <text>prephenate + H(+) = 3-phenylpyruvate + CO2 + H2O</text>
        <dbReference type="Rhea" id="RHEA:21648"/>
        <dbReference type="ChEBI" id="CHEBI:15377"/>
        <dbReference type="ChEBI" id="CHEBI:15378"/>
        <dbReference type="ChEBI" id="CHEBI:16526"/>
        <dbReference type="ChEBI" id="CHEBI:18005"/>
        <dbReference type="ChEBI" id="CHEBI:29934"/>
        <dbReference type="EC" id="4.2.1.51"/>
    </reaction>
</comment>
<dbReference type="CDD" id="cd04905">
    <property type="entry name" value="ACT_CM-PDT"/>
    <property type="match status" value="1"/>
</dbReference>
<evidence type="ECO:0000256" key="6">
    <source>
        <dbReference type="ARBA" id="ARBA00023239"/>
    </source>
</evidence>
<dbReference type="GO" id="GO:0004664">
    <property type="term" value="F:prephenate dehydratase activity"/>
    <property type="evidence" value="ECO:0007669"/>
    <property type="project" value="UniProtKB-EC"/>
</dbReference>
<reference evidence="10 11" key="1">
    <citation type="submission" date="2011-05" db="EMBL/GenBank/DDBJ databases">
        <title>Complete sequence of Methanotorris igneus Kol 5.</title>
        <authorList>
            <consortium name="US DOE Joint Genome Institute"/>
            <person name="Lucas S."/>
            <person name="Han J."/>
            <person name="Lapidus A."/>
            <person name="Cheng J.-F."/>
            <person name="Goodwin L."/>
            <person name="Pitluck S."/>
            <person name="Peters L."/>
            <person name="Mikhailova N."/>
            <person name="Chertkov O."/>
            <person name="Han C."/>
            <person name="Tapia R."/>
            <person name="Land M."/>
            <person name="Hauser L."/>
            <person name="Kyrpides N."/>
            <person name="Ivanova N."/>
            <person name="Pagani I."/>
            <person name="Sieprawska-Lupa M."/>
            <person name="Whitman W."/>
            <person name="Woyke T."/>
        </authorList>
    </citation>
    <scope>NUCLEOTIDE SEQUENCE [LARGE SCALE GENOMIC DNA]</scope>
    <source>
        <strain evidence="11">DSM 5666 / JCM 11834 / Kol 5</strain>
    </source>
</reference>
<evidence type="ECO:0000256" key="5">
    <source>
        <dbReference type="ARBA" id="ARBA00023222"/>
    </source>
</evidence>
<feature type="domain" description="Prephenate dehydratase" evidence="8">
    <location>
        <begin position="1"/>
        <end position="174"/>
    </location>
</feature>
<dbReference type="Pfam" id="PF00800">
    <property type="entry name" value="PDT"/>
    <property type="match status" value="1"/>
</dbReference>
<dbReference type="PROSITE" id="PS51671">
    <property type="entry name" value="ACT"/>
    <property type="match status" value="1"/>
</dbReference>
<keyword evidence="6 10" id="KW-0456">Lyase</keyword>
<dbReference type="NCBIfam" id="NF008865">
    <property type="entry name" value="PRK11898.1"/>
    <property type="match status" value="1"/>
</dbReference>
<dbReference type="AlphaFoldDB" id="F6BEE9"/>
<evidence type="ECO:0000256" key="2">
    <source>
        <dbReference type="ARBA" id="ARBA00013147"/>
    </source>
</evidence>
<dbReference type="InterPro" id="IPR018528">
    <property type="entry name" value="Preph_deHydtase_CS"/>
</dbReference>
<dbReference type="HOGENOM" id="CLU_035008_0_2_2"/>
<dbReference type="PROSITE" id="PS51171">
    <property type="entry name" value="PREPHENATE_DEHYDR_3"/>
    <property type="match status" value="1"/>
</dbReference>
<evidence type="ECO:0000256" key="4">
    <source>
        <dbReference type="ARBA" id="ARBA00023141"/>
    </source>
</evidence>
<keyword evidence="11" id="KW-1185">Reference proteome</keyword>
<sequence length="270" mass="30764">MLYYLGPRGSFTEKAGKIFSKLISLPLQPCSTIYEIFENVDKNNAYGVVPSENSIEGSVTLTQDLLLEYDVKIFGEIDIDISHNLVGYDKDKIEIILSHPQALAQCRKYIKEHGWKTKAVSSTAKAAEIVAKEKDERLGAIASMEAAKLYGLKILDEDIQDYKNNKTRFILIGKETPNFNAEPIAYKTTIIIELKEDKPGALYHILKEFAERDINLTRIESRPSKKRLGTYVFYIDFESYEDEEGLFKSLNKNVAYMKYLGTYPVFGIEQ</sequence>
<evidence type="ECO:0000259" key="8">
    <source>
        <dbReference type="PROSITE" id="PS51171"/>
    </source>
</evidence>
<dbReference type="Pfam" id="PF01842">
    <property type="entry name" value="ACT"/>
    <property type="match status" value="1"/>
</dbReference>
<dbReference type="PROSITE" id="PS00857">
    <property type="entry name" value="PREPHENATE_DEHYDR_1"/>
    <property type="match status" value="1"/>
</dbReference>
<dbReference type="Gene3D" id="3.40.190.10">
    <property type="entry name" value="Periplasmic binding protein-like II"/>
    <property type="match status" value="2"/>
</dbReference>
<organism evidence="11">
    <name type="scientific">Methanotorris igneus (strain DSM 5666 / JCM 11834 / Kol 5)</name>
    <dbReference type="NCBI Taxonomy" id="880724"/>
    <lineage>
        <taxon>Archaea</taxon>
        <taxon>Methanobacteriati</taxon>
        <taxon>Methanobacteriota</taxon>
        <taxon>Methanomada group</taxon>
        <taxon>Methanococci</taxon>
        <taxon>Methanococcales</taxon>
        <taxon>Methanocaldococcaceae</taxon>
        <taxon>Methanotorris</taxon>
    </lineage>
</organism>
<dbReference type="SUPFAM" id="SSF55021">
    <property type="entry name" value="ACT-like"/>
    <property type="match status" value="1"/>
</dbReference>
<dbReference type="OrthoDB" id="8755at2157"/>
<evidence type="ECO:0000313" key="11">
    <source>
        <dbReference type="Proteomes" id="UP000009227"/>
    </source>
</evidence>
<evidence type="ECO:0000313" key="10">
    <source>
        <dbReference type="EMBL" id="AEF95610.1"/>
    </source>
</evidence>
<evidence type="ECO:0000256" key="7">
    <source>
        <dbReference type="ARBA" id="ARBA00047848"/>
    </source>
</evidence>
<dbReference type="CDD" id="cd13633">
    <property type="entry name" value="PBP2_Sa-PDT_like"/>
    <property type="match status" value="1"/>
</dbReference>
<dbReference type="Gene3D" id="3.30.70.260">
    <property type="match status" value="1"/>
</dbReference>
<proteinExistence type="predicted"/>
<dbReference type="GeneID" id="10642884"/>
<dbReference type="EMBL" id="CP002737">
    <property type="protein sequence ID" value="AEF95610.1"/>
    <property type="molecule type" value="Genomic_DNA"/>
</dbReference>
<keyword evidence="5" id="KW-0584">Phenylalanine biosynthesis</keyword>
<dbReference type="STRING" id="880724.Metig_0049"/>
<dbReference type="InterPro" id="IPR001086">
    <property type="entry name" value="Preph_deHydtase"/>
</dbReference>
<protein>
    <recommendedName>
        <fullName evidence="2">prephenate dehydratase</fullName>
        <ecNumber evidence="2">4.2.1.51</ecNumber>
    </recommendedName>
</protein>
<comment type="pathway">
    <text evidence="1">Amino-acid biosynthesis; L-phenylalanine biosynthesis; phenylpyruvate from prephenate: step 1/1.</text>
</comment>
<dbReference type="InterPro" id="IPR045865">
    <property type="entry name" value="ACT-like_dom_sf"/>
</dbReference>
<evidence type="ECO:0000259" key="9">
    <source>
        <dbReference type="PROSITE" id="PS51671"/>
    </source>
</evidence>
<accession>F6BEE9</accession>
<name>F6BEE9_METIK</name>
<dbReference type="SUPFAM" id="SSF53850">
    <property type="entry name" value="Periplasmic binding protein-like II"/>
    <property type="match status" value="1"/>
</dbReference>